<evidence type="ECO:0000313" key="3">
    <source>
        <dbReference type="Proteomes" id="UP000215914"/>
    </source>
</evidence>
<feature type="coiled-coil region" evidence="1">
    <location>
        <begin position="12"/>
        <end position="39"/>
    </location>
</feature>
<proteinExistence type="predicted"/>
<evidence type="ECO:0000256" key="1">
    <source>
        <dbReference type="SAM" id="Coils"/>
    </source>
</evidence>
<dbReference type="EMBL" id="MNCJ02000322">
    <property type="protein sequence ID" value="KAF5798449.1"/>
    <property type="molecule type" value="Genomic_DNA"/>
</dbReference>
<protein>
    <submittedName>
        <fullName evidence="2">Uncharacterized protein</fullName>
    </submittedName>
</protein>
<keyword evidence="3" id="KW-1185">Reference proteome</keyword>
<keyword evidence="1" id="KW-0175">Coiled coil</keyword>
<comment type="caution">
    <text evidence="2">The sequence shown here is derived from an EMBL/GenBank/DDBJ whole genome shotgun (WGS) entry which is preliminary data.</text>
</comment>
<dbReference type="Gramene" id="mRNA:HanXRQr2_Chr07g0293001">
    <property type="protein sequence ID" value="mRNA:HanXRQr2_Chr07g0293001"/>
    <property type="gene ID" value="HanXRQr2_Chr07g0293001"/>
</dbReference>
<organism evidence="2 3">
    <name type="scientific">Helianthus annuus</name>
    <name type="common">Common sunflower</name>
    <dbReference type="NCBI Taxonomy" id="4232"/>
    <lineage>
        <taxon>Eukaryota</taxon>
        <taxon>Viridiplantae</taxon>
        <taxon>Streptophyta</taxon>
        <taxon>Embryophyta</taxon>
        <taxon>Tracheophyta</taxon>
        <taxon>Spermatophyta</taxon>
        <taxon>Magnoliopsida</taxon>
        <taxon>eudicotyledons</taxon>
        <taxon>Gunneridae</taxon>
        <taxon>Pentapetalae</taxon>
        <taxon>asterids</taxon>
        <taxon>campanulids</taxon>
        <taxon>Asterales</taxon>
        <taxon>Asteraceae</taxon>
        <taxon>Asteroideae</taxon>
        <taxon>Heliantheae alliance</taxon>
        <taxon>Heliantheae</taxon>
        <taxon>Helianthus</taxon>
    </lineage>
</organism>
<dbReference type="Proteomes" id="UP000215914">
    <property type="component" value="Unassembled WGS sequence"/>
</dbReference>
<evidence type="ECO:0000313" key="2">
    <source>
        <dbReference type="EMBL" id="KAF5798449.1"/>
    </source>
</evidence>
<reference evidence="2" key="1">
    <citation type="journal article" date="2017" name="Nature">
        <title>The sunflower genome provides insights into oil metabolism, flowering and Asterid evolution.</title>
        <authorList>
            <person name="Badouin H."/>
            <person name="Gouzy J."/>
            <person name="Grassa C.J."/>
            <person name="Murat F."/>
            <person name="Staton S.E."/>
            <person name="Cottret L."/>
            <person name="Lelandais-Briere C."/>
            <person name="Owens G.L."/>
            <person name="Carrere S."/>
            <person name="Mayjonade B."/>
            <person name="Legrand L."/>
            <person name="Gill N."/>
            <person name="Kane N.C."/>
            <person name="Bowers J.E."/>
            <person name="Hubner S."/>
            <person name="Bellec A."/>
            <person name="Berard A."/>
            <person name="Berges H."/>
            <person name="Blanchet N."/>
            <person name="Boniface M.C."/>
            <person name="Brunel D."/>
            <person name="Catrice O."/>
            <person name="Chaidir N."/>
            <person name="Claudel C."/>
            <person name="Donnadieu C."/>
            <person name="Faraut T."/>
            <person name="Fievet G."/>
            <person name="Helmstetter N."/>
            <person name="King M."/>
            <person name="Knapp S.J."/>
            <person name="Lai Z."/>
            <person name="Le Paslier M.C."/>
            <person name="Lippi Y."/>
            <person name="Lorenzon L."/>
            <person name="Mandel J.R."/>
            <person name="Marage G."/>
            <person name="Marchand G."/>
            <person name="Marquand E."/>
            <person name="Bret-Mestries E."/>
            <person name="Morien E."/>
            <person name="Nambeesan S."/>
            <person name="Nguyen T."/>
            <person name="Pegot-Espagnet P."/>
            <person name="Pouilly N."/>
            <person name="Raftis F."/>
            <person name="Sallet E."/>
            <person name="Schiex T."/>
            <person name="Thomas J."/>
            <person name="Vandecasteele C."/>
            <person name="Vares D."/>
            <person name="Vear F."/>
            <person name="Vautrin S."/>
            <person name="Crespi M."/>
            <person name="Mangin B."/>
            <person name="Burke J.M."/>
            <person name="Salse J."/>
            <person name="Munos S."/>
            <person name="Vincourt P."/>
            <person name="Rieseberg L.H."/>
            <person name="Langlade N.B."/>
        </authorList>
    </citation>
    <scope>NUCLEOTIDE SEQUENCE</scope>
    <source>
        <tissue evidence="2">Leaves</tissue>
    </source>
</reference>
<name>A0A9K3IL83_HELAN</name>
<gene>
    <name evidence="2" type="ORF">HanXRQr2_Chr07g0293001</name>
</gene>
<sequence>MEAENSSLLKKVEADQAEIDIMKVKIAELEEEKARRDEQNKYFKLKNKELEAANAQKDQKMYMMNKVLESLIGMSVEQKFKEIQVEEVRAIRQAVIDAEMKNNGKRVEGTSDVAERAIVLSSVTESPIQNPCPISTVSGRGR</sequence>
<reference evidence="2" key="2">
    <citation type="submission" date="2020-06" db="EMBL/GenBank/DDBJ databases">
        <title>Helianthus annuus Genome sequencing and assembly Release 2.</title>
        <authorList>
            <person name="Gouzy J."/>
            <person name="Langlade N."/>
            <person name="Munos S."/>
        </authorList>
    </citation>
    <scope>NUCLEOTIDE SEQUENCE</scope>
    <source>
        <tissue evidence="2">Leaves</tissue>
    </source>
</reference>
<dbReference type="AlphaFoldDB" id="A0A9K3IL83"/>
<accession>A0A9K3IL83</accession>